<comment type="caution">
    <text evidence="4">The sequence shown here is derived from an EMBL/GenBank/DDBJ whole genome shotgun (WGS) entry which is preliminary data.</text>
</comment>
<evidence type="ECO:0000256" key="1">
    <source>
        <dbReference type="PROSITE-ProRule" id="PRU00285"/>
    </source>
</evidence>
<reference evidence="4 5" key="1">
    <citation type="submission" date="2018-12" db="EMBL/GenBank/DDBJ databases">
        <title>Genome Sequence of Candidatus Viridilinea halotolerans isolated from saline sulfide-rich spring.</title>
        <authorList>
            <person name="Grouzdev D.S."/>
            <person name="Burganskaya E.I."/>
            <person name="Krutkina M.S."/>
            <person name="Sukhacheva M.V."/>
            <person name="Gorlenko V.M."/>
        </authorList>
    </citation>
    <scope>NUCLEOTIDE SEQUENCE [LARGE SCALE GENOMIC DNA]</scope>
    <source>
        <strain evidence="4">Chok-6</strain>
    </source>
</reference>
<evidence type="ECO:0000256" key="2">
    <source>
        <dbReference type="RuleBase" id="RU003616"/>
    </source>
</evidence>
<evidence type="ECO:0000313" key="5">
    <source>
        <dbReference type="Proteomes" id="UP000280307"/>
    </source>
</evidence>
<dbReference type="InterPro" id="IPR008978">
    <property type="entry name" value="HSP20-like_chaperone"/>
</dbReference>
<evidence type="ECO:0000313" key="4">
    <source>
        <dbReference type="EMBL" id="RRR65333.1"/>
    </source>
</evidence>
<sequence length="145" mass="16117">MTNMSRWDPIQEAVTLREAVNRLFEESFVPSTPARGGLVVAMDLSETAESYLIEAAVPGLKADDLSITFENGVLTISGEVRQHEESKERNYHRIERRFGRFSRSVSLPTSVRGDAITAHLEHGVLALSIPKAEEVKPRKITVNVS</sequence>
<dbReference type="EMBL" id="RSAS01000967">
    <property type="protein sequence ID" value="RRR65333.1"/>
    <property type="molecule type" value="Genomic_DNA"/>
</dbReference>
<protein>
    <submittedName>
        <fullName evidence="4">Hsp20/alpha crystallin family protein</fullName>
    </submittedName>
</protein>
<name>A0A426TQ61_9CHLR</name>
<feature type="domain" description="SHSP" evidence="3">
    <location>
        <begin position="33"/>
        <end position="145"/>
    </location>
</feature>
<organism evidence="4 5">
    <name type="scientific">Candidatus Viridilinea halotolerans</name>
    <dbReference type="NCBI Taxonomy" id="2491704"/>
    <lineage>
        <taxon>Bacteria</taxon>
        <taxon>Bacillati</taxon>
        <taxon>Chloroflexota</taxon>
        <taxon>Chloroflexia</taxon>
        <taxon>Chloroflexales</taxon>
        <taxon>Chloroflexineae</taxon>
        <taxon>Oscillochloridaceae</taxon>
        <taxon>Candidatus Viridilinea</taxon>
    </lineage>
</organism>
<dbReference type="Proteomes" id="UP000280307">
    <property type="component" value="Unassembled WGS sequence"/>
</dbReference>
<dbReference type="CDD" id="cd06464">
    <property type="entry name" value="ACD_sHsps-like"/>
    <property type="match status" value="1"/>
</dbReference>
<dbReference type="Gene3D" id="2.60.40.790">
    <property type="match status" value="1"/>
</dbReference>
<dbReference type="SUPFAM" id="SSF49764">
    <property type="entry name" value="HSP20-like chaperones"/>
    <property type="match status" value="1"/>
</dbReference>
<dbReference type="PROSITE" id="PS01031">
    <property type="entry name" value="SHSP"/>
    <property type="match status" value="1"/>
</dbReference>
<dbReference type="PANTHER" id="PTHR11527">
    <property type="entry name" value="HEAT-SHOCK PROTEIN 20 FAMILY MEMBER"/>
    <property type="match status" value="1"/>
</dbReference>
<dbReference type="Pfam" id="PF00011">
    <property type="entry name" value="HSP20"/>
    <property type="match status" value="1"/>
</dbReference>
<gene>
    <name evidence="4" type="ORF">EI684_23470</name>
</gene>
<dbReference type="AlphaFoldDB" id="A0A426TQ61"/>
<dbReference type="InterPro" id="IPR002068">
    <property type="entry name" value="A-crystallin/Hsp20_dom"/>
</dbReference>
<accession>A0A426TQ61</accession>
<comment type="similarity">
    <text evidence="1 2">Belongs to the small heat shock protein (HSP20) family.</text>
</comment>
<evidence type="ECO:0000259" key="3">
    <source>
        <dbReference type="PROSITE" id="PS01031"/>
    </source>
</evidence>
<proteinExistence type="inferred from homology"/>
<dbReference type="InterPro" id="IPR031107">
    <property type="entry name" value="Small_HSP"/>
</dbReference>